<sequence length="138" mass="14850">MAMASASLSLPLRLSSLPPPCSIKVAHPSSASSSASCRFHPLKLSPRSRPVVAFAAPKAAVAKGDDLTEKVEQSIMEAQKICAGHEETGECAAAWDEVEELSATISHKRHQGKAAQQDPLEKFCKDNPDSDECRMYED</sequence>
<dbReference type="Proteomes" id="UP001162992">
    <property type="component" value="Chromosome 15"/>
</dbReference>
<evidence type="ECO:0000313" key="1">
    <source>
        <dbReference type="EMBL" id="KAJ7529551.1"/>
    </source>
</evidence>
<keyword evidence="2" id="KW-1185">Reference proteome</keyword>
<reference evidence="2" key="1">
    <citation type="journal article" date="2024" name="Proc. Natl. Acad. Sci. U.S.A.">
        <title>Extraordinary preservation of gene collinearity over three hundred million years revealed in homosporous lycophytes.</title>
        <authorList>
            <person name="Li C."/>
            <person name="Wickell D."/>
            <person name="Kuo L.Y."/>
            <person name="Chen X."/>
            <person name="Nie B."/>
            <person name="Liao X."/>
            <person name="Peng D."/>
            <person name="Ji J."/>
            <person name="Jenkins J."/>
            <person name="Williams M."/>
            <person name="Shu S."/>
            <person name="Plott C."/>
            <person name="Barry K."/>
            <person name="Rajasekar S."/>
            <person name="Grimwood J."/>
            <person name="Han X."/>
            <person name="Sun S."/>
            <person name="Hou Z."/>
            <person name="He W."/>
            <person name="Dai G."/>
            <person name="Sun C."/>
            <person name="Schmutz J."/>
            <person name="Leebens-Mack J.H."/>
            <person name="Li F.W."/>
            <person name="Wang L."/>
        </authorList>
    </citation>
    <scope>NUCLEOTIDE SEQUENCE [LARGE SCALE GENOMIC DNA]</scope>
    <source>
        <strain evidence="2">cv. PW_Plant_1</strain>
    </source>
</reference>
<accession>A0ACC2BIH1</accession>
<name>A0ACC2BIH1_DIPCM</name>
<proteinExistence type="predicted"/>
<organism evidence="1 2">
    <name type="scientific">Diphasiastrum complanatum</name>
    <name type="common">Issler's clubmoss</name>
    <name type="synonym">Lycopodium complanatum</name>
    <dbReference type="NCBI Taxonomy" id="34168"/>
    <lineage>
        <taxon>Eukaryota</taxon>
        <taxon>Viridiplantae</taxon>
        <taxon>Streptophyta</taxon>
        <taxon>Embryophyta</taxon>
        <taxon>Tracheophyta</taxon>
        <taxon>Lycopodiopsida</taxon>
        <taxon>Lycopodiales</taxon>
        <taxon>Lycopodiaceae</taxon>
        <taxon>Lycopodioideae</taxon>
        <taxon>Diphasiastrum</taxon>
    </lineage>
</organism>
<comment type="caution">
    <text evidence="1">The sequence shown here is derived from an EMBL/GenBank/DDBJ whole genome shotgun (WGS) entry which is preliminary data.</text>
</comment>
<gene>
    <name evidence="1" type="ORF">O6H91_15G056800</name>
</gene>
<evidence type="ECO:0000313" key="2">
    <source>
        <dbReference type="Proteomes" id="UP001162992"/>
    </source>
</evidence>
<dbReference type="EMBL" id="CM055106">
    <property type="protein sequence ID" value="KAJ7529551.1"/>
    <property type="molecule type" value="Genomic_DNA"/>
</dbReference>
<protein>
    <submittedName>
        <fullName evidence="1">Uncharacterized protein</fullName>
    </submittedName>
</protein>